<dbReference type="InterPro" id="IPR007387">
    <property type="entry name" value="TRAP_DctQ"/>
</dbReference>
<evidence type="ECO:0000256" key="7">
    <source>
        <dbReference type="ARBA" id="ARBA00023136"/>
    </source>
</evidence>
<evidence type="ECO:0000256" key="5">
    <source>
        <dbReference type="ARBA" id="ARBA00022692"/>
    </source>
</evidence>
<dbReference type="PANTHER" id="PTHR35011">
    <property type="entry name" value="2,3-DIKETO-L-GULONATE TRAP TRANSPORTER SMALL PERMEASE PROTEIN YIAM"/>
    <property type="match status" value="1"/>
</dbReference>
<keyword evidence="6 9" id="KW-1133">Transmembrane helix</keyword>
<dbReference type="GO" id="GO:0022857">
    <property type="term" value="F:transmembrane transporter activity"/>
    <property type="evidence" value="ECO:0007669"/>
    <property type="project" value="TreeGrafter"/>
</dbReference>
<dbReference type="InterPro" id="IPR055348">
    <property type="entry name" value="DctQ"/>
</dbReference>
<evidence type="ECO:0000256" key="1">
    <source>
        <dbReference type="ARBA" id="ARBA00004429"/>
    </source>
</evidence>
<evidence type="ECO:0000256" key="9">
    <source>
        <dbReference type="SAM" id="Phobius"/>
    </source>
</evidence>
<keyword evidence="4" id="KW-0997">Cell inner membrane</keyword>
<evidence type="ECO:0000313" key="11">
    <source>
        <dbReference type="EMBL" id="HEN27508.1"/>
    </source>
</evidence>
<proteinExistence type="inferred from homology"/>
<keyword evidence="3" id="KW-1003">Cell membrane</keyword>
<dbReference type="AlphaFoldDB" id="A0A7C2K112"/>
<comment type="caution">
    <text evidence="11">The sequence shown here is derived from an EMBL/GenBank/DDBJ whole genome shotgun (WGS) entry which is preliminary data.</text>
</comment>
<evidence type="ECO:0000259" key="10">
    <source>
        <dbReference type="Pfam" id="PF04290"/>
    </source>
</evidence>
<gene>
    <name evidence="11" type="ORF">ENQ77_02350</name>
</gene>
<feature type="transmembrane region" description="Helical" evidence="9">
    <location>
        <begin position="87"/>
        <end position="108"/>
    </location>
</feature>
<organism evidence="11">
    <name type="scientific">candidate division WOR-3 bacterium</name>
    <dbReference type="NCBI Taxonomy" id="2052148"/>
    <lineage>
        <taxon>Bacteria</taxon>
        <taxon>Bacteria division WOR-3</taxon>
    </lineage>
</organism>
<feature type="domain" description="Tripartite ATP-independent periplasmic transporters DctQ component" evidence="10">
    <location>
        <begin position="24"/>
        <end position="155"/>
    </location>
</feature>
<keyword evidence="5 9" id="KW-0812">Transmembrane</keyword>
<feature type="transmembrane region" description="Helical" evidence="9">
    <location>
        <begin position="44"/>
        <end position="66"/>
    </location>
</feature>
<dbReference type="Pfam" id="PF04290">
    <property type="entry name" value="DctQ"/>
    <property type="match status" value="1"/>
</dbReference>
<sequence length="162" mass="18327">MLRKVIFTLNGVFVKVASWFIFFLTVITFSDIVGRYFFNSPITGVFEITELTLAIMIFLALGYTHLFRGHVAIDFFVSRLKPQKRRYVEILTLSVSFLLIGILTWELGLHALRLYRAGNVTGVLELPHWPIVVIMTLGSGVYAVDILLDLWSTLRKGGSNAT</sequence>
<comment type="similarity">
    <text evidence="8">Belongs to the TRAP transporter small permease family.</text>
</comment>
<keyword evidence="2" id="KW-0813">Transport</keyword>
<comment type="subcellular location">
    <subcellularLocation>
        <location evidence="1">Cell inner membrane</location>
        <topology evidence="1">Multi-pass membrane protein</topology>
    </subcellularLocation>
</comment>
<feature type="transmembrane region" description="Helical" evidence="9">
    <location>
        <begin position="12"/>
        <end position="38"/>
    </location>
</feature>
<dbReference type="PANTHER" id="PTHR35011:SF10">
    <property type="entry name" value="TRAP TRANSPORTER SMALL PERMEASE PROTEIN"/>
    <property type="match status" value="1"/>
</dbReference>
<evidence type="ECO:0000256" key="8">
    <source>
        <dbReference type="ARBA" id="ARBA00038436"/>
    </source>
</evidence>
<dbReference type="GO" id="GO:0005886">
    <property type="term" value="C:plasma membrane"/>
    <property type="evidence" value="ECO:0007669"/>
    <property type="project" value="UniProtKB-SubCell"/>
</dbReference>
<evidence type="ECO:0000256" key="4">
    <source>
        <dbReference type="ARBA" id="ARBA00022519"/>
    </source>
</evidence>
<evidence type="ECO:0000256" key="3">
    <source>
        <dbReference type="ARBA" id="ARBA00022475"/>
    </source>
</evidence>
<accession>A0A7C2K112</accession>
<evidence type="ECO:0000256" key="6">
    <source>
        <dbReference type="ARBA" id="ARBA00022989"/>
    </source>
</evidence>
<name>A0A7C2K112_UNCW3</name>
<feature type="transmembrane region" description="Helical" evidence="9">
    <location>
        <begin position="128"/>
        <end position="148"/>
    </location>
</feature>
<protein>
    <submittedName>
        <fullName evidence="11">TRAP transporter small permease</fullName>
    </submittedName>
</protein>
<dbReference type="EMBL" id="DSOL01000066">
    <property type="protein sequence ID" value="HEN27508.1"/>
    <property type="molecule type" value="Genomic_DNA"/>
</dbReference>
<evidence type="ECO:0000256" key="2">
    <source>
        <dbReference type="ARBA" id="ARBA00022448"/>
    </source>
</evidence>
<dbReference type="GO" id="GO:0015740">
    <property type="term" value="P:C4-dicarboxylate transport"/>
    <property type="evidence" value="ECO:0007669"/>
    <property type="project" value="TreeGrafter"/>
</dbReference>
<keyword evidence="7 9" id="KW-0472">Membrane</keyword>
<reference evidence="11" key="1">
    <citation type="journal article" date="2020" name="mSystems">
        <title>Genome- and Community-Level Interaction Insights into Carbon Utilization and Element Cycling Functions of Hydrothermarchaeota in Hydrothermal Sediment.</title>
        <authorList>
            <person name="Zhou Z."/>
            <person name="Liu Y."/>
            <person name="Xu W."/>
            <person name="Pan J."/>
            <person name="Luo Z.H."/>
            <person name="Li M."/>
        </authorList>
    </citation>
    <scope>NUCLEOTIDE SEQUENCE [LARGE SCALE GENOMIC DNA]</scope>
    <source>
        <strain evidence="11">SpSt-34</strain>
    </source>
</reference>